<dbReference type="EMBL" id="HE601459">
    <property type="protein sequence ID" value="CAR99397.1"/>
    <property type="molecule type" value="Genomic_DNA"/>
</dbReference>
<evidence type="ECO:0000313" key="1">
    <source>
        <dbReference type="EMBL" id="CAR99397.1"/>
    </source>
</evidence>
<proteinExistence type="predicted"/>
<evidence type="ECO:0000313" key="2">
    <source>
        <dbReference type="Proteomes" id="UP000008549"/>
    </source>
</evidence>
<keyword evidence="2" id="KW-1185">Reference proteome</keyword>
<dbReference type="STRING" id="6238.B6IHP1"/>
<dbReference type="Proteomes" id="UP000008549">
    <property type="component" value="Unassembled WGS sequence"/>
</dbReference>
<name>B6IHP1_CAEBR</name>
<protein>
    <submittedName>
        <fullName evidence="1">Protein CBG25886</fullName>
    </submittedName>
</protein>
<dbReference type="HOGENOM" id="CLU_2160628_0_0_1"/>
<dbReference type="eggNOG" id="KOG4256">
    <property type="taxonomic scope" value="Eukaryota"/>
</dbReference>
<organism evidence="1 2">
    <name type="scientific">Caenorhabditis briggsae</name>
    <dbReference type="NCBI Taxonomy" id="6238"/>
    <lineage>
        <taxon>Eukaryota</taxon>
        <taxon>Metazoa</taxon>
        <taxon>Ecdysozoa</taxon>
        <taxon>Nematoda</taxon>
        <taxon>Chromadorea</taxon>
        <taxon>Rhabditida</taxon>
        <taxon>Rhabditina</taxon>
        <taxon>Rhabditomorpha</taxon>
        <taxon>Rhabditoidea</taxon>
        <taxon>Rhabditidae</taxon>
        <taxon>Peloderinae</taxon>
        <taxon>Caenorhabditis</taxon>
    </lineage>
</organism>
<reference evidence="1 2" key="2">
    <citation type="journal article" date="2011" name="PLoS Genet.">
        <title>Caenorhabditis briggsae recombinant inbred line genotypes reveal inter-strain incompatibility and the evolution of recombination.</title>
        <authorList>
            <person name="Ross J.A."/>
            <person name="Koboldt D.C."/>
            <person name="Staisch J.E."/>
            <person name="Chamberlin H.M."/>
            <person name="Gupta B.P."/>
            <person name="Miller R.D."/>
            <person name="Baird S.E."/>
            <person name="Haag E.S."/>
        </authorList>
    </citation>
    <scope>NUCLEOTIDE SEQUENCE [LARGE SCALE GENOMIC DNA]</scope>
    <source>
        <strain evidence="1 2">AF16</strain>
    </source>
</reference>
<gene>
    <name evidence="1" type="ORF">CBG25886</name>
    <name evidence="1" type="ORF">CBG_25886</name>
</gene>
<dbReference type="KEGG" id="cbr:CBG_25886"/>
<dbReference type="CTD" id="68917368"/>
<sequence>MDSLIRSFPFLWFRVYENALFELNGGPIMNPDWSYEQCVMLRDWTLWAMSSNVEGGRLPNIARYLRELNCPVSASILAVLSSWTIEVSLISEIGISVFRNLRISELQKLKI</sequence>
<reference evidence="1 2" key="1">
    <citation type="journal article" date="2003" name="PLoS Biol.">
        <title>The genome sequence of Caenorhabditis briggsae: a platform for comparative genomics.</title>
        <authorList>
            <person name="Stein L.D."/>
            <person name="Bao Z."/>
            <person name="Blasiar D."/>
            <person name="Blumenthal T."/>
            <person name="Brent M.R."/>
            <person name="Chen N."/>
            <person name="Chinwalla A."/>
            <person name="Clarke L."/>
            <person name="Clee C."/>
            <person name="Coghlan A."/>
            <person name="Coulson A."/>
            <person name="D'Eustachio P."/>
            <person name="Fitch D.H."/>
            <person name="Fulton L.A."/>
            <person name="Fulton R.E."/>
            <person name="Griffiths-Jones S."/>
            <person name="Harris T.W."/>
            <person name="Hillier L.W."/>
            <person name="Kamath R."/>
            <person name="Kuwabara P.E."/>
            <person name="Mardis E.R."/>
            <person name="Marra M.A."/>
            <person name="Miner T.L."/>
            <person name="Minx P."/>
            <person name="Mullikin J.C."/>
            <person name="Plumb R.W."/>
            <person name="Rogers J."/>
            <person name="Schein J.E."/>
            <person name="Sohrmann M."/>
            <person name="Spieth J."/>
            <person name="Stajich J.E."/>
            <person name="Wei C."/>
            <person name="Willey D."/>
            <person name="Wilson R.K."/>
            <person name="Durbin R."/>
            <person name="Waterston R.H."/>
        </authorList>
    </citation>
    <scope>NUCLEOTIDE SEQUENCE [LARGE SCALE GENOMIC DNA]</scope>
    <source>
        <strain evidence="1 2">AF16</strain>
    </source>
</reference>
<dbReference type="AlphaFoldDB" id="B6IHP1"/>
<dbReference type="InParanoid" id="B6IHP1"/>
<accession>B6IHP1</accession>
<dbReference type="GeneID" id="68917368"/>
<dbReference type="RefSeq" id="XP_045098960.1">
    <property type="nucleotide sequence ID" value="XM_045244177.1"/>
</dbReference>